<dbReference type="InterPro" id="IPR032508">
    <property type="entry name" value="FecR_C"/>
</dbReference>
<dbReference type="InterPro" id="IPR006860">
    <property type="entry name" value="FecR"/>
</dbReference>
<feature type="domain" description="FecR protein" evidence="2">
    <location>
        <begin position="113"/>
        <end position="206"/>
    </location>
</feature>
<keyword evidence="1" id="KW-0812">Transmembrane</keyword>
<keyword evidence="1" id="KW-1133">Transmembrane helix</keyword>
<evidence type="ECO:0000256" key="1">
    <source>
        <dbReference type="SAM" id="Phobius"/>
    </source>
</evidence>
<name>A0A1H7GGF9_9SPHI</name>
<organism evidence="4 5">
    <name type="scientific">Parapedobacter koreensis</name>
    <dbReference type="NCBI Taxonomy" id="332977"/>
    <lineage>
        <taxon>Bacteria</taxon>
        <taxon>Pseudomonadati</taxon>
        <taxon>Bacteroidota</taxon>
        <taxon>Sphingobacteriia</taxon>
        <taxon>Sphingobacteriales</taxon>
        <taxon>Sphingobacteriaceae</taxon>
        <taxon>Parapedobacter</taxon>
    </lineage>
</organism>
<accession>A0A1H7GGF9</accession>
<reference evidence="5" key="1">
    <citation type="submission" date="2016-10" db="EMBL/GenBank/DDBJ databases">
        <authorList>
            <person name="Varghese N."/>
            <person name="Submissions S."/>
        </authorList>
    </citation>
    <scope>NUCLEOTIDE SEQUENCE [LARGE SCALE GENOMIC DNA]</scope>
    <source>
        <strain evidence="5">Jip14</strain>
    </source>
</reference>
<dbReference type="PANTHER" id="PTHR30273">
    <property type="entry name" value="PERIPLASMIC SIGNAL SENSOR AND SIGMA FACTOR ACTIVATOR FECR-RELATED"/>
    <property type="match status" value="1"/>
</dbReference>
<dbReference type="Pfam" id="PF16344">
    <property type="entry name" value="FecR_C"/>
    <property type="match status" value="1"/>
</dbReference>
<dbReference type="Pfam" id="PF04773">
    <property type="entry name" value="FecR"/>
    <property type="match status" value="1"/>
</dbReference>
<gene>
    <name evidence="4" type="ORF">SAMN05421740_101666</name>
</gene>
<proteinExistence type="predicted"/>
<keyword evidence="5" id="KW-1185">Reference proteome</keyword>
<dbReference type="PIRSF" id="PIRSF018266">
    <property type="entry name" value="FecR"/>
    <property type="match status" value="1"/>
</dbReference>
<dbReference type="STRING" id="332977.SAMN05421740_101666"/>
<evidence type="ECO:0000259" key="2">
    <source>
        <dbReference type="Pfam" id="PF04773"/>
    </source>
</evidence>
<evidence type="ECO:0000313" key="4">
    <source>
        <dbReference type="EMBL" id="SEK36617.1"/>
    </source>
</evidence>
<evidence type="ECO:0000259" key="3">
    <source>
        <dbReference type="Pfam" id="PF16344"/>
    </source>
</evidence>
<feature type="transmembrane region" description="Helical" evidence="1">
    <location>
        <begin position="74"/>
        <end position="95"/>
    </location>
</feature>
<dbReference type="InterPro" id="IPR012373">
    <property type="entry name" value="Ferrdict_sens_TM"/>
</dbReference>
<dbReference type="PANTHER" id="PTHR30273:SF2">
    <property type="entry name" value="PROTEIN FECR"/>
    <property type="match status" value="1"/>
</dbReference>
<dbReference type="OrthoDB" id="1099916at2"/>
<dbReference type="AlphaFoldDB" id="A0A1H7GGF9"/>
<dbReference type="GO" id="GO:0016989">
    <property type="term" value="F:sigma factor antagonist activity"/>
    <property type="evidence" value="ECO:0007669"/>
    <property type="project" value="TreeGrafter"/>
</dbReference>
<keyword evidence="1" id="KW-0472">Membrane</keyword>
<dbReference type="EMBL" id="FNZR01000001">
    <property type="protein sequence ID" value="SEK36617.1"/>
    <property type="molecule type" value="Genomic_DNA"/>
</dbReference>
<protein>
    <submittedName>
        <fullName evidence="4">FecR family protein</fullName>
    </submittedName>
</protein>
<dbReference type="RefSeq" id="WP_090602709.1">
    <property type="nucleotide sequence ID" value="NZ_FNZR01000001.1"/>
</dbReference>
<sequence>MNITPALLEKYYRGQCTADEKLAIEQWQQSSEIGPEVTLPPEIDKRALKQQLWAPLATDLEKARRLKRSANARIFWRVAACITLLAGLAIGYSSLNRKTGPYQNRASNDTYKTIRTEKGQKASITLPDGTIIKLNNQSELRYPEPFADTCRLVYLSGEAYFDVAKDPAKPFVIHTPTTRTCVLGTEFNLKAYPNEQVVLAVVEGKVVFGGVGNKQQGQPFSANQLGVYSTAGKIIRQTVSSLANHMAWTENKLIFDKQPLTQVIPIIERWYNIRIQLEEPALSQEKFTGEFNNPSLHFLLDRMAFVMKFDYTLDQQTVTIN</sequence>
<dbReference type="Gene3D" id="3.55.50.30">
    <property type="match status" value="1"/>
</dbReference>
<evidence type="ECO:0000313" key="5">
    <source>
        <dbReference type="Proteomes" id="UP000198916"/>
    </source>
</evidence>
<feature type="domain" description="Protein FecR C-terminal" evidence="3">
    <location>
        <begin position="252"/>
        <end position="320"/>
    </location>
</feature>
<dbReference type="Proteomes" id="UP000198916">
    <property type="component" value="Unassembled WGS sequence"/>
</dbReference>
<dbReference type="Gene3D" id="2.60.120.1440">
    <property type="match status" value="1"/>
</dbReference>